<name>A0ABV0NQA3_9TELE</name>
<keyword evidence="2" id="KW-1185">Reference proteome</keyword>
<evidence type="ECO:0000313" key="1">
    <source>
        <dbReference type="EMBL" id="MEQ2173538.1"/>
    </source>
</evidence>
<evidence type="ECO:0000313" key="2">
    <source>
        <dbReference type="Proteomes" id="UP001476798"/>
    </source>
</evidence>
<feature type="non-terminal residue" evidence="1">
    <location>
        <position position="1"/>
    </location>
</feature>
<protein>
    <submittedName>
        <fullName evidence="1">Uncharacterized protein</fullName>
    </submittedName>
</protein>
<dbReference type="EMBL" id="JAHRIO010046584">
    <property type="protein sequence ID" value="MEQ2173538.1"/>
    <property type="molecule type" value="Genomic_DNA"/>
</dbReference>
<gene>
    <name evidence="1" type="ORF">GOODEAATRI_033104</name>
</gene>
<proteinExistence type="predicted"/>
<accession>A0ABV0NQA3</accession>
<sequence>QRIADPWRSVFLPVRRNSSSILLLREPTFARWIEGSGVRSSSIPYSAAAPLARSSMIGSTKDGVKIPREDSPMLRSSSLLNETKLLCLEKHINTQNTQTKRERSSEAPIIGAILVNVWSTNKC</sequence>
<reference evidence="1 2" key="1">
    <citation type="submission" date="2021-06" db="EMBL/GenBank/DDBJ databases">
        <authorList>
            <person name="Palmer J.M."/>
        </authorList>
    </citation>
    <scope>NUCLEOTIDE SEQUENCE [LARGE SCALE GENOMIC DNA]</scope>
    <source>
        <strain evidence="1 2">GA_2019</strain>
        <tissue evidence="1">Muscle</tissue>
    </source>
</reference>
<comment type="caution">
    <text evidence="1">The sequence shown here is derived from an EMBL/GenBank/DDBJ whole genome shotgun (WGS) entry which is preliminary data.</text>
</comment>
<organism evidence="1 2">
    <name type="scientific">Goodea atripinnis</name>
    <dbReference type="NCBI Taxonomy" id="208336"/>
    <lineage>
        <taxon>Eukaryota</taxon>
        <taxon>Metazoa</taxon>
        <taxon>Chordata</taxon>
        <taxon>Craniata</taxon>
        <taxon>Vertebrata</taxon>
        <taxon>Euteleostomi</taxon>
        <taxon>Actinopterygii</taxon>
        <taxon>Neopterygii</taxon>
        <taxon>Teleostei</taxon>
        <taxon>Neoteleostei</taxon>
        <taxon>Acanthomorphata</taxon>
        <taxon>Ovalentaria</taxon>
        <taxon>Atherinomorphae</taxon>
        <taxon>Cyprinodontiformes</taxon>
        <taxon>Goodeidae</taxon>
        <taxon>Goodea</taxon>
    </lineage>
</organism>
<dbReference type="Proteomes" id="UP001476798">
    <property type="component" value="Unassembled WGS sequence"/>
</dbReference>